<gene>
    <name evidence="1" type="ORF">TRIUR3_34308</name>
</gene>
<name>M7ZXW7_TRIUA</name>
<reference evidence="1" key="1">
    <citation type="journal article" date="2013" name="Nature">
        <title>Draft genome of the wheat A-genome progenitor Triticum urartu.</title>
        <authorList>
            <person name="Ling H.Q."/>
            <person name="Zhao S."/>
            <person name="Liu D."/>
            <person name="Wang J."/>
            <person name="Sun H."/>
            <person name="Zhang C."/>
            <person name="Fan H."/>
            <person name="Li D."/>
            <person name="Dong L."/>
            <person name="Tao Y."/>
            <person name="Gao C."/>
            <person name="Wu H."/>
            <person name="Li Y."/>
            <person name="Cui Y."/>
            <person name="Guo X."/>
            <person name="Zheng S."/>
            <person name="Wang B."/>
            <person name="Yu K."/>
            <person name="Liang Q."/>
            <person name="Yang W."/>
            <person name="Lou X."/>
            <person name="Chen J."/>
            <person name="Feng M."/>
            <person name="Jian J."/>
            <person name="Zhang X."/>
            <person name="Luo G."/>
            <person name="Jiang Y."/>
            <person name="Liu J."/>
            <person name="Wang Z."/>
            <person name="Sha Y."/>
            <person name="Zhang B."/>
            <person name="Wu H."/>
            <person name="Tang D."/>
            <person name="Shen Q."/>
            <person name="Xue P."/>
            <person name="Zou S."/>
            <person name="Wang X."/>
            <person name="Liu X."/>
            <person name="Wang F."/>
            <person name="Yang Y."/>
            <person name="An X."/>
            <person name="Dong Z."/>
            <person name="Zhang K."/>
            <person name="Zhang X."/>
            <person name="Luo M.C."/>
            <person name="Dvorak J."/>
            <person name="Tong Y."/>
            <person name="Wang J."/>
            <person name="Yang H."/>
            <person name="Li Z."/>
            <person name="Wang D."/>
            <person name="Zhang A."/>
            <person name="Wang J."/>
        </authorList>
    </citation>
    <scope>NUCLEOTIDE SEQUENCE</scope>
</reference>
<sequence>MAISHGRYGFACARMKDFSPFFFPEHESMAARSTGSSSRSAALPPAAPQAGAANPLRFDAKTIHFSVNAWALRKVPRRCWTKAWRHYELKST</sequence>
<dbReference type="STRING" id="4572.M7ZXW7"/>
<dbReference type="AlphaFoldDB" id="M7ZXW7"/>
<evidence type="ECO:0000313" key="1">
    <source>
        <dbReference type="EMBL" id="EMS52964.1"/>
    </source>
</evidence>
<dbReference type="EMBL" id="KD200801">
    <property type="protein sequence ID" value="EMS52964.1"/>
    <property type="molecule type" value="Genomic_DNA"/>
</dbReference>
<proteinExistence type="predicted"/>
<protein>
    <submittedName>
        <fullName evidence="1">Uncharacterized protein</fullName>
    </submittedName>
</protein>
<organism evidence="1">
    <name type="scientific">Triticum urartu</name>
    <name type="common">Red wild einkorn</name>
    <name type="synonym">Crithodium urartu</name>
    <dbReference type="NCBI Taxonomy" id="4572"/>
    <lineage>
        <taxon>Eukaryota</taxon>
        <taxon>Viridiplantae</taxon>
        <taxon>Streptophyta</taxon>
        <taxon>Embryophyta</taxon>
        <taxon>Tracheophyta</taxon>
        <taxon>Spermatophyta</taxon>
        <taxon>Magnoliopsida</taxon>
        <taxon>Liliopsida</taxon>
        <taxon>Poales</taxon>
        <taxon>Poaceae</taxon>
        <taxon>BOP clade</taxon>
        <taxon>Pooideae</taxon>
        <taxon>Triticodae</taxon>
        <taxon>Triticeae</taxon>
        <taxon>Triticinae</taxon>
        <taxon>Triticum</taxon>
    </lineage>
</organism>
<accession>M7ZXW7</accession>